<feature type="region of interest" description="Disordered" evidence="1">
    <location>
        <begin position="1"/>
        <end position="26"/>
    </location>
</feature>
<accession>A0A5J4TJQ6</accession>
<dbReference type="EMBL" id="SNRW01030478">
    <property type="protein sequence ID" value="KAA6358030.1"/>
    <property type="molecule type" value="Genomic_DNA"/>
</dbReference>
<sequence length="143" mass="17144">MRCGRERILYGDQNYEEDEEDDEEESQQSIISLLHLAELQMMCLQSQQQQFQLPTTSRNFITQQEYKQDLIQCQNVQQEFDRQEDQSIMDEDDDVYEEVDDVYNSDDDDDDGDCLLIENLMKIQTLTNEKMKIQMMMKMIQMI</sequence>
<proteinExistence type="predicted"/>
<evidence type="ECO:0000256" key="1">
    <source>
        <dbReference type="SAM" id="MobiDB-lite"/>
    </source>
</evidence>
<evidence type="ECO:0000313" key="3">
    <source>
        <dbReference type="Proteomes" id="UP000324800"/>
    </source>
</evidence>
<protein>
    <submittedName>
        <fullName evidence="2">Uncharacterized protein</fullName>
    </submittedName>
</protein>
<reference evidence="2 3" key="1">
    <citation type="submission" date="2019-03" db="EMBL/GenBank/DDBJ databases">
        <title>Single cell metagenomics reveals metabolic interactions within the superorganism composed of flagellate Streblomastix strix and complex community of Bacteroidetes bacteria on its surface.</title>
        <authorList>
            <person name="Treitli S.C."/>
            <person name="Kolisko M."/>
            <person name="Husnik F."/>
            <person name="Keeling P."/>
            <person name="Hampl V."/>
        </authorList>
    </citation>
    <scope>NUCLEOTIDE SEQUENCE [LARGE SCALE GENOMIC DNA]</scope>
    <source>
        <strain evidence="2">ST1C</strain>
    </source>
</reference>
<evidence type="ECO:0000313" key="2">
    <source>
        <dbReference type="EMBL" id="KAA6358030.1"/>
    </source>
</evidence>
<comment type="caution">
    <text evidence="2">The sequence shown here is derived from an EMBL/GenBank/DDBJ whole genome shotgun (WGS) entry which is preliminary data.</text>
</comment>
<feature type="compositionally biased region" description="Acidic residues" evidence="1">
    <location>
        <begin position="14"/>
        <end position="26"/>
    </location>
</feature>
<name>A0A5J4TJQ6_9EUKA</name>
<dbReference type="AlphaFoldDB" id="A0A5J4TJQ6"/>
<gene>
    <name evidence="2" type="ORF">EZS28_046443</name>
</gene>
<organism evidence="2 3">
    <name type="scientific">Streblomastix strix</name>
    <dbReference type="NCBI Taxonomy" id="222440"/>
    <lineage>
        <taxon>Eukaryota</taxon>
        <taxon>Metamonada</taxon>
        <taxon>Preaxostyla</taxon>
        <taxon>Oxymonadida</taxon>
        <taxon>Streblomastigidae</taxon>
        <taxon>Streblomastix</taxon>
    </lineage>
</organism>
<dbReference type="Proteomes" id="UP000324800">
    <property type="component" value="Unassembled WGS sequence"/>
</dbReference>